<evidence type="ECO:0000313" key="9">
    <source>
        <dbReference type="EMBL" id="MCM2389126.1"/>
    </source>
</evidence>
<evidence type="ECO:0000256" key="4">
    <source>
        <dbReference type="ARBA" id="ARBA00022825"/>
    </source>
</evidence>
<keyword evidence="4 5" id="KW-0720">Serine protease</keyword>
<dbReference type="Pfam" id="PF05922">
    <property type="entry name" value="Inhibitor_I9"/>
    <property type="match status" value="1"/>
</dbReference>
<evidence type="ECO:0000256" key="7">
    <source>
        <dbReference type="SAM" id="SignalP"/>
    </source>
</evidence>
<dbReference type="PROSITE" id="PS51318">
    <property type="entry name" value="TAT"/>
    <property type="match status" value="1"/>
</dbReference>
<dbReference type="PROSITE" id="PS51892">
    <property type="entry name" value="SUBTILASE"/>
    <property type="match status" value="1"/>
</dbReference>
<feature type="active site" description="Charge relay system" evidence="5">
    <location>
        <position position="201"/>
    </location>
</feature>
<feature type="active site" description="Charge relay system" evidence="5">
    <location>
        <position position="168"/>
    </location>
</feature>
<proteinExistence type="inferred from homology"/>
<keyword evidence="2 5" id="KW-0645">Protease</keyword>
<dbReference type="SUPFAM" id="SSF52743">
    <property type="entry name" value="Subtilisin-like"/>
    <property type="match status" value="1"/>
</dbReference>
<dbReference type="Gene3D" id="3.30.70.80">
    <property type="entry name" value="Peptidase S8 propeptide/proteinase inhibitor I9"/>
    <property type="match status" value="1"/>
</dbReference>
<dbReference type="Pfam" id="PF01483">
    <property type="entry name" value="P_proprotein"/>
    <property type="match status" value="1"/>
</dbReference>
<dbReference type="InterPro" id="IPR036852">
    <property type="entry name" value="Peptidase_S8/S53_dom_sf"/>
</dbReference>
<feature type="chain" id="PRO_5046270143" evidence="7">
    <location>
        <begin position="35"/>
        <end position="527"/>
    </location>
</feature>
<dbReference type="InterPro" id="IPR010259">
    <property type="entry name" value="S8pro/Inhibitor_I9"/>
</dbReference>
<evidence type="ECO:0000256" key="6">
    <source>
        <dbReference type="RuleBase" id="RU003355"/>
    </source>
</evidence>
<keyword evidence="3 5" id="KW-0378">Hydrolase</keyword>
<dbReference type="PANTHER" id="PTHR43806:SF11">
    <property type="entry name" value="CEREVISIN-RELATED"/>
    <property type="match status" value="1"/>
</dbReference>
<dbReference type="Pfam" id="PF00082">
    <property type="entry name" value="Peptidase_S8"/>
    <property type="match status" value="1"/>
</dbReference>
<dbReference type="InterPro" id="IPR050131">
    <property type="entry name" value="Peptidase_S8_subtilisin-like"/>
</dbReference>
<name>A0ABT0UPE9_9ACTN</name>
<dbReference type="InterPro" id="IPR034193">
    <property type="entry name" value="PCSK9_ProteinaseK-like"/>
</dbReference>
<feature type="active site" description="Charge relay system" evidence="5">
    <location>
        <position position="353"/>
    </location>
</feature>
<dbReference type="CDD" id="cd04077">
    <property type="entry name" value="Peptidases_S8_PCSK9_ProteinaseK_like"/>
    <property type="match status" value="1"/>
</dbReference>
<keyword evidence="10" id="KW-1185">Reference proteome</keyword>
<gene>
    <name evidence="9" type="ORF">NBG84_12605</name>
</gene>
<dbReference type="PROSITE" id="PS51829">
    <property type="entry name" value="P_HOMO_B"/>
    <property type="match status" value="1"/>
</dbReference>
<evidence type="ECO:0000256" key="2">
    <source>
        <dbReference type="ARBA" id="ARBA00022670"/>
    </source>
</evidence>
<organism evidence="9 10">
    <name type="scientific">Streptomyces albipurpureus</name>
    <dbReference type="NCBI Taxonomy" id="2897419"/>
    <lineage>
        <taxon>Bacteria</taxon>
        <taxon>Bacillati</taxon>
        <taxon>Actinomycetota</taxon>
        <taxon>Actinomycetes</taxon>
        <taxon>Kitasatosporales</taxon>
        <taxon>Streptomycetaceae</taxon>
        <taxon>Streptomyces</taxon>
    </lineage>
</organism>
<sequence length="527" mass="53067">MSVPRTPRRRLTAISAIAVAALAFGAVSALPATAATGAERAPEGTIQNAGAPGVIKDSYIVTLRDSAADAASPAGKALAAEYGAKIRQTYHEALNGYAVQISEAQAKKFAADPAVASVAQNRVFTVAATQPNPPSWGLDRIDQRGLPLDASYTYPDTAGEGVTAYIIDTGVRISHGDFGGRASDGYDAVDNDNVAQDGNGHGTHVAGTVAGTAHGVAKKAKIVGVRVLNNAGSGTTAGVVAGIDWVTQNAVKPAVANLSLGGGADATLDAAVRNSIASGVTYAIAAGNSNANAVNYSPARVTEAITVGSTTNTDARSSFSNFGTVLDIFAPGSSITSAWHTGDAATNTISGTSMAAPHVAGAAALYLAANPNATPAQVSTALTTAATPSVVGSPGTGSPNRLLYVGTGNTNPPGKRFENLTDYAINDNATAESPVTVSAVAGNAPAALSVPVDIKHTYIGDLRIDLVAPDGTVYNLKAYGAGGSTDNVNTTYSVNASSEVANGTWKLRVSDNAAQDVGKIDSWALQF</sequence>
<evidence type="ECO:0000259" key="8">
    <source>
        <dbReference type="PROSITE" id="PS51829"/>
    </source>
</evidence>
<feature type="signal peptide" evidence="7">
    <location>
        <begin position="1"/>
        <end position="34"/>
    </location>
</feature>
<dbReference type="InterPro" id="IPR006311">
    <property type="entry name" value="TAT_signal"/>
</dbReference>
<comment type="caution">
    <text evidence="9">The sequence shown here is derived from an EMBL/GenBank/DDBJ whole genome shotgun (WGS) entry which is preliminary data.</text>
</comment>
<comment type="similarity">
    <text evidence="1 5 6">Belongs to the peptidase S8 family.</text>
</comment>
<dbReference type="InterPro" id="IPR037045">
    <property type="entry name" value="S8pro/Inhibitor_I9_sf"/>
</dbReference>
<dbReference type="InterPro" id="IPR008979">
    <property type="entry name" value="Galactose-bd-like_sf"/>
</dbReference>
<dbReference type="Gene3D" id="2.60.120.260">
    <property type="entry name" value="Galactose-binding domain-like"/>
    <property type="match status" value="1"/>
</dbReference>
<dbReference type="PROSITE" id="PS00137">
    <property type="entry name" value="SUBTILASE_HIS"/>
    <property type="match status" value="1"/>
</dbReference>
<evidence type="ECO:0000256" key="5">
    <source>
        <dbReference type="PROSITE-ProRule" id="PRU01240"/>
    </source>
</evidence>
<feature type="domain" description="P/Homo B" evidence="8">
    <location>
        <begin position="411"/>
        <end position="527"/>
    </location>
</feature>
<accession>A0ABT0UPE9</accession>
<evidence type="ECO:0000256" key="3">
    <source>
        <dbReference type="ARBA" id="ARBA00022801"/>
    </source>
</evidence>
<dbReference type="Gene3D" id="3.40.50.200">
    <property type="entry name" value="Peptidase S8/S53 domain"/>
    <property type="match status" value="1"/>
</dbReference>
<dbReference type="PANTHER" id="PTHR43806">
    <property type="entry name" value="PEPTIDASE S8"/>
    <property type="match status" value="1"/>
</dbReference>
<dbReference type="PROSITE" id="PS00138">
    <property type="entry name" value="SUBTILASE_SER"/>
    <property type="match status" value="1"/>
</dbReference>
<reference evidence="9" key="1">
    <citation type="submission" date="2022-06" db="EMBL/GenBank/DDBJ databases">
        <title>Genome public.</title>
        <authorList>
            <person name="Sun Q."/>
        </authorList>
    </citation>
    <scope>NUCLEOTIDE SEQUENCE</scope>
    <source>
        <strain evidence="9">CWNU-1</strain>
    </source>
</reference>
<evidence type="ECO:0000256" key="1">
    <source>
        <dbReference type="ARBA" id="ARBA00011073"/>
    </source>
</evidence>
<dbReference type="Proteomes" id="UP001431429">
    <property type="component" value="Unassembled WGS sequence"/>
</dbReference>
<dbReference type="InterPro" id="IPR015500">
    <property type="entry name" value="Peptidase_S8_subtilisin-rel"/>
</dbReference>
<protein>
    <submittedName>
        <fullName evidence="9">S8 family peptidase</fullName>
    </submittedName>
</protein>
<dbReference type="InterPro" id="IPR022398">
    <property type="entry name" value="Peptidase_S8_His-AS"/>
</dbReference>
<dbReference type="InterPro" id="IPR023828">
    <property type="entry name" value="Peptidase_S8_Ser-AS"/>
</dbReference>
<keyword evidence="7" id="KW-0732">Signal</keyword>
<dbReference type="PROSITE" id="PS00136">
    <property type="entry name" value="SUBTILASE_ASP"/>
    <property type="match status" value="1"/>
</dbReference>
<dbReference type="InterPro" id="IPR002884">
    <property type="entry name" value="P_dom"/>
</dbReference>
<dbReference type="InterPro" id="IPR000209">
    <property type="entry name" value="Peptidase_S8/S53_dom"/>
</dbReference>
<dbReference type="PRINTS" id="PR00723">
    <property type="entry name" value="SUBTILISIN"/>
</dbReference>
<dbReference type="InterPro" id="IPR023827">
    <property type="entry name" value="Peptidase_S8_Asp-AS"/>
</dbReference>
<dbReference type="SUPFAM" id="SSF54897">
    <property type="entry name" value="Protease propeptides/inhibitors"/>
    <property type="match status" value="1"/>
</dbReference>
<dbReference type="SUPFAM" id="SSF49785">
    <property type="entry name" value="Galactose-binding domain-like"/>
    <property type="match status" value="1"/>
</dbReference>
<dbReference type="EMBL" id="JAMQAW010000010">
    <property type="protein sequence ID" value="MCM2389126.1"/>
    <property type="molecule type" value="Genomic_DNA"/>
</dbReference>
<dbReference type="RefSeq" id="WP_250919470.1">
    <property type="nucleotide sequence ID" value="NZ_JAMQAW010000010.1"/>
</dbReference>
<evidence type="ECO:0000313" key="10">
    <source>
        <dbReference type="Proteomes" id="UP001431429"/>
    </source>
</evidence>